<keyword evidence="1" id="KW-0472">Membrane</keyword>
<evidence type="ECO:0000313" key="3">
    <source>
        <dbReference type="Proteomes" id="UP001617213"/>
    </source>
</evidence>
<protein>
    <submittedName>
        <fullName evidence="2">Uncharacterized protein</fullName>
    </submittedName>
</protein>
<evidence type="ECO:0000313" key="2">
    <source>
        <dbReference type="EMBL" id="MFJ2677067.1"/>
    </source>
</evidence>
<reference evidence="2 3" key="1">
    <citation type="submission" date="2024-10" db="EMBL/GenBank/DDBJ databases">
        <title>The Natural Products Discovery Center: Release of the First 8490 Sequenced Strains for Exploring Actinobacteria Biosynthetic Diversity.</title>
        <authorList>
            <person name="Kalkreuter E."/>
            <person name="Kautsar S.A."/>
            <person name="Yang D."/>
            <person name="Bader C.D."/>
            <person name="Teijaro C.N."/>
            <person name="Fluegel L."/>
            <person name="Davis C.M."/>
            <person name="Simpson J.R."/>
            <person name="Lauterbach L."/>
            <person name="Steele A.D."/>
            <person name="Gui C."/>
            <person name="Meng S."/>
            <person name="Li G."/>
            <person name="Viehrig K."/>
            <person name="Ye F."/>
            <person name="Su P."/>
            <person name="Kiefer A.F."/>
            <person name="Nichols A."/>
            <person name="Cepeda A.J."/>
            <person name="Yan W."/>
            <person name="Fan B."/>
            <person name="Jiang Y."/>
            <person name="Adhikari A."/>
            <person name="Zheng C.-J."/>
            <person name="Schuster L."/>
            <person name="Cowan T.M."/>
            <person name="Smanski M.J."/>
            <person name="Chevrette M.G."/>
            <person name="De Carvalho L.P.S."/>
            <person name="Shen B."/>
        </authorList>
    </citation>
    <scope>NUCLEOTIDE SEQUENCE [LARGE SCALE GENOMIC DNA]</scope>
    <source>
        <strain evidence="2 3">NPDC087581</strain>
    </source>
</reference>
<name>A0ABW8DTZ2_9PSED</name>
<dbReference type="EMBL" id="JBIUWZ010000002">
    <property type="protein sequence ID" value="MFJ2677067.1"/>
    <property type="molecule type" value="Genomic_DNA"/>
</dbReference>
<keyword evidence="3" id="KW-1185">Reference proteome</keyword>
<proteinExistence type="predicted"/>
<keyword evidence="1" id="KW-1133">Transmembrane helix</keyword>
<accession>A0ABW8DTZ2</accession>
<organism evidence="2 3">
    <name type="scientific">Pseudomonas sivasensis</name>
    <dbReference type="NCBI Taxonomy" id="1880678"/>
    <lineage>
        <taxon>Bacteria</taxon>
        <taxon>Pseudomonadati</taxon>
        <taxon>Pseudomonadota</taxon>
        <taxon>Gammaproteobacteria</taxon>
        <taxon>Pseudomonadales</taxon>
        <taxon>Pseudomonadaceae</taxon>
        <taxon>Pseudomonas</taxon>
    </lineage>
</organism>
<keyword evidence="1" id="KW-0812">Transmembrane</keyword>
<comment type="caution">
    <text evidence="2">The sequence shown here is derived from an EMBL/GenBank/DDBJ whole genome shotgun (WGS) entry which is preliminary data.</text>
</comment>
<dbReference type="RefSeq" id="WP_181643302.1">
    <property type="nucleotide sequence ID" value="NZ_JAAOWU010000005.1"/>
</dbReference>
<evidence type="ECO:0000256" key="1">
    <source>
        <dbReference type="SAM" id="Phobius"/>
    </source>
</evidence>
<dbReference type="Proteomes" id="UP001617213">
    <property type="component" value="Unassembled WGS sequence"/>
</dbReference>
<feature type="transmembrane region" description="Helical" evidence="1">
    <location>
        <begin position="6"/>
        <end position="24"/>
    </location>
</feature>
<gene>
    <name evidence="2" type="ORF">ACIOWJ_03025</name>
</gene>
<sequence>MITQGLVVLINYGIHLASGLWFAFTPKSLPGAAVCCRHLSLKQSR</sequence>